<gene>
    <name evidence="13" type="ORF">GBM95_11320</name>
</gene>
<evidence type="ECO:0000259" key="10">
    <source>
        <dbReference type="Pfam" id="PF00384"/>
    </source>
</evidence>
<dbReference type="RefSeq" id="WP_152159195.1">
    <property type="nucleotide sequence ID" value="NZ_WEHX01000147.1"/>
</dbReference>
<feature type="chain" id="PRO_5026185999" evidence="9">
    <location>
        <begin position="21"/>
        <end position="740"/>
    </location>
</feature>
<evidence type="ECO:0000256" key="8">
    <source>
        <dbReference type="ARBA" id="ARBA00023014"/>
    </source>
</evidence>
<evidence type="ECO:0000256" key="5">
    <source>
        <dbReference type="ARBA" id="ARBA00022729"/>
    </source>
</evidence>
<sequence length="740" mass="82593">MTIKVPSVSRRSLFRGLSLAAGWAGSQSLFVKSAQAAVEAQKEWTGYTICDSCNHVPQCGIKFHARGNTIIRIENWKENPRSILCSKGLSTLQRLYNPNRLLYPLKRTNPKGAADPGWVRITWEEAYKTIAARMLEIRRTSGPNAVMFYAGDPKEPRPAIYRLARYFGSTTYGTESSVGCRSGCMMAEELNFGRPNNGGLPTPDTKVFMIMATNVWAQPLTWWKAIQAAKARGCKIITIDSRRTKAAEIADIHLQPRIGTDAALVAGMMRVLIREGLYDKAFVEKWTYGFEAYREYCETFTPQYTEEITGVPAELVVEGARLWAKGPGTFSLTTQSVSHNSNGVNNARALLLLPIVMGYIDVKGGVAFPSGPKGLAMAAYGLHPSVSENGWFSLPEQKKNRLDREELPLWNDMKDQVSPNNFPEWVDSGKVRMLCGWGFNVNIWPSPQVYAAAVKKLDFAFSADYFYRPDSHQDMDIILPAAMNYERYAPFGWYGNKIAVRKPVKPLGECREDWRIAFEIGAIVDKPEHFFDGDPKKACDHVLKSMQGEGWEAFADALPRVSSVPAPKPALRKYETGGMRPDGKPGFNTLSGKLEFSSVRAEKFGHPALPIYKPMMPLTKEFNLRFLNGARKPFITHSKTRSDQPYLLEIEDHLTIDISPEDAAERGIREGDIVEIRSPYGGPVEARAMVSIIVPKGLIDAQYGWLGKENTQPLVGRAVRDPMSGYPAYFEMPVSVTKKA</sequence>
<comment type="similarity">
    <text evidence="2">Belongs to the prokaryotic molybdopterin-containing oxidoreductase family.</text>
</comment>
<dbReference type="PANTHER" id="PTHR43742">
    <property type="entry name" value="TRIMETHYLAMINE-N-OXIDE REDUCTASE"/>
    <property type="match status" value="1"/>
</dbReference>
<dbReference type="InterPro" id="IPR009010">
    <property type="entry name" value="Asp_de-COase-like_dom_sf"/>
</dbReference>
<evidence type="ECO:0000313" key="14">
    <source>
        <dbReference type="Proteomes" id="UP000430564"/>
    </source>
</evidence>
<evidence type="ECO:0000256" key="1">
    <source>
        <dbReference type="ARBA" id="ARBA00001942"/>
    </source>
</evidence>
<keyword evidence="3" id="KW-0500">Molybdenum</keyword>
<evidence type="ECO:0000256" key="2">
    <source>
        <dbReference type="ARBA" id="ARBA00010312"/>
    </source>
</evidence>
<protein>
    <submittedName>
        <fullName evidence="13">Molybdopterin-dependent oxidoreductase</fullName>
    </submittedName>
</protein>
<keyword evidence="5 9" id="KW-0732">Signal</keyword>
<dbReference type="GO" id="GO:0046872">
    <property type="term" value="F:metal ion binding"/>
    <property type="evidence" value="ECO:0007669"/>
    <property type="project" value="UniProtKB-KW"/>
</dbReference>
<dbReference type="SUPFAM" id="SSF53706">
    <property type="entry name" value="Formate dehydrogenase/DMSO reductase, domains 1-3"/>
    <property type="match status" value="1"/>
</dbReference>
<dbReference type="EMBL" id="WEHX01000147">
    <property type="protein sequence ID" value="KAB7652391.1"/>
    <property type="molecule type" value="Genomic_DNA"/>
</dbReference>
<reference evidence="13 14" key="1">
    <citation type="submission" date="2019-10" db="EMBL/GenBank/DDBJ databases">
        <title>Genome diversity of Sutterella seckii.</title>
        <authorList>
            <person name="Chaplin A.V."/>
            <person name="Sokolova S.R."/>
            <person name="Mosin K.A."/>
            <person name="Ivanova E.L."/>
            <person name="Kochetkova T.O."/>
            <person name="Goltsov A.Y."/>
            <person name="Trofimov D.Y."/>
            <person name="Efimov B.A."/>
        </authorList>
    </citation>
    <scope>NUCLEOTIDE SEQUENCE [LARGE SCALE GENOMIC DNA]</scope>
    <source>
        <strain evidence="13 14">ASD393</strain>
    </source>
</reference>
<name>A0A6I1EL57_9BURK</name>
<dbReference type="CDD" id="cd02775">
    <property type="entry name" value="MopB_CT"/>
    <property type="match status" value="1"/>
</dbReference>
<dbReference type="InterPro" id="IPR006963">
    <property type="entry name" value="Mopterin_OxRdtase_4Fe-4S_dom"/>
</dbReference>
<accession>A0A6I1EL57</accession>
<dbReference type="Gene3D" id="2.20.25.90">
    <property type="entry name" value="ADC-like domains"/>
    <property type="match status" value="1"/>
</dbReference>
<dbReference type="InterPro" id="IPR006656">
    <property type="entry name" value="Mopterin_OxRdtase"/>
</dbReference>
<evidence type="ECO:0000256" key="4">
    <source>
        <dbReference type="ARBA" id="ARBA00022723"/>
    </source>
</evidence>
<feature type="domain" description="Molybdopterin dinucleotide-binding" evidence="11">
    <location>
        <begin position="627"/>
        <end position="729"/>
    </location>
</feature>
<dbReference type="InterPro" id="IPR050612">
    <property type="entry name" value="Prok_Mopterin_Oxidored"/>
</dbReference>
<dbReference type="SUPFAM" id="SSF50692">
    <property type="entry name" value="ADC-like"/>
    <property type="match status" value="1"/>
</dbReference>
<comment type="cofactor">
    <cofactor evidence="1">
        <name>Mo-bis(molybdopterin guanine dinucleotide)</name>
        <dbReference type="ChEBI" id="CHEBI:60539"/>
    </cofactor>
</comment>
<dbReference type="Gene3D" id="3.40.50.740">
    <property type="match status" value="1"/>
</dbReference>
<evidence type="ECO:0000259" key="11">
    <source>
        <dbReference type="Pfam" id="PF01568"/>
    </source>
</evidence>
<evidence type="ECO:0000256" key="3">
    <source>
        <dbReference type="ARBA" id="ARBA00022505"/>
    </source>
</evidence>
<dbReference type="Proteomes" id="UP000430564">
    <property type="component" value="Unassembled WGS sequence"/>
</dbReference>
<feature type="domain" description="4Fe-4S Mo/W bis-MGD-type" evidence="12">
    <location>
        <begin position="48"/>
        <end position="97"/>
    </location>
</feature>
<keyword evidence="6" id="KW-0560">Oxidoreductase</keyword>
<dbReference type="AlphaFoldDB" id="A0A6I1EL57"/>
<feature type="domain" description="Molybdopterin oxidoreductase" evidence="10">
    <location>
        <begin position="100"/>
        <end position="521"/>
    </location>
</feature>
<feature type="signal peptide" evidence="9">
    <location>
        <begin position="1"/>
        <end position="20"/>
    </location>
</feature>
<dbReference type="PANTHER" id="PTHR43742:SF6">
    <property type="entry name" value="OXIDOREDUCTASE YYAE-RELATED"/>
    <property type="match status" value="1"/>
</dbReference>
<comment type="caution">
    <text evidence="13">The sequence shown here is derived from an EMBL/GenBank/DDBJ whole genome shotgun (WGS) entry which is preliminary data.</text>
</comment>
<evidence type="ECO:0000256" key="6">
    <source>
        <dbReference type="ARBA" id="ARBA00023002"/>
    </source>
</evidence>
<dbReference type="PROSITE" id="PS51318">
    <property type="entry name" value="TAT"/>
    <property type="match status" value="1"/>
</dbReference>
<dbReference type="GO" id="GO:0043546">
    <property type="term" value="F:molybdopterin cofactor binding"/>
    <property type="evidence" value="ECO:0007669"/>
    <property type="project" value="InterPro"/>
</dbReference>
<keyword evidence="4" id="KW-0479">Metal-binding</keyword>
<dbReference type="GO" id="GO:0051536">
    <property type="term" value="F:iron-sulfur cluster binding"/>
    <property type="evidence" value="ECO:0007669"/>
    <property type="project" value="UniProtKB-KW"/>
</dbReference>
<organism evidence="13 14">
    <name type="scientific">Sutterella seckii</name>
    <dbReference type="NCBI Taxonomy" id="1944635"/>
    <lineage>
        <taxon>Bacteria</taxon>
        <taxon>Pseudomonadati</taxon>
        <taxon>Pseudomonadota</taxon>
        <taxon>Betaproteobacteria</taxon>
        <taxon>Burkholderiales</taxon>
        <taxon>Sutterellaceae</taxon>
        <taxon>Sutterella</taxon>
    </lineage>
</organism>
<evidence type="ECO:0000313" key="13">
    <source>
        <dbReference type="EMBL" id="KAB7652391.1"/>
    </source>
</evidence>
<proteinExistence type="inferred from homology"/>
<evidence type="ECO:0000259" key="12">
    <source>
        <dbReference type="Pfam" id="PF04879"/>
    </source>
</evidence>
<dbReference type="Gene3D" id="3.40.228.10">
    <property type="entry name" value="Dimethylsulfoxide Reductase, domain 2"/>
    <property type="match status" value="1"/>
</dbReference>
<dbReference type="InterPro" id="IPR006657">
    <property type="entry name" value="MoPterin_dinucl-bd_dom"/>
</dbReference>
<evidence type="ECO:0000256" key="9">
    <source>
        <dbReference type="SAM" id="SignalP"/>
    </source>
</evidence>
<dbReference type="Pfam" id="PF04879">
    <property type="entry name" value="Molybdop_Fe4S4"/>
    <property type="match status" value="1"/>
</dbReference>
<dbReference type="OrthoDB" id="9796486at2"/>
<dbReference type="InterPro" id="IPR006311">
    <property type="entry name" value="TAT_signal"/>
</dbReference>
<evidence type="ECO:0000256" key="7">
    <source>
        <dbReference type="ARBA" id="ARBA00023004"/>
    </source>
</evidence>
<dbReference type="Gene3D" id="2.40.40.20">
    <property type="match status" value="1"/>
</dbReference>
<keyword evidence="7" id="KW-0408">Iron</keyword>
<dbReference type="GO" id="GO:0016491">
    <property type="term" value="F:oxidoreductase activity"/>
    <property type="evidence" value="ECO:0007669"/>
    <property type="project" value="UniProtKB-KW"/>
</dbReference>
<dbReference type="Pfam" id="PF00384">
    <property type="entry name" value="Molybdopterin"/>
    <property type="match status" value="1"/>
</dbReference>
<keyword evidence="8" id="KW-0411">Iron-sulfur</keyword>
<dbReference type="Pfam" id="PF01568">
    <property type="entry name" value="Molydop_binding"/>
    <property type="match status" value="1"/>
</dbReference>